<gene>
    <name evidence="1" type="ORF">GCM10011579_025660</name>
</gene>
<proteinExistence type="predicted"/>
<name>A0A918D2W1_9ACTN</name>
<protein>
    <submittedName>
        <fullName evidence="1">Uncharacterized protein</fullName>
    </submittedName>
</protein>
<accession>A0A918D2W1</accession>
<keyword evidence="2" id="KW-1185">Reference proteome</keyword>
<organism evidence="1 2">
    <name type="scientific">Streptomyces albiflavescens</name>
    <dbReference type="NCBI Taxonomy" id="1623582"/>
    <lineage>
        <taxon>Bacteria</taxon>
        <taxon>Bacillati</taxon>
        <taxon>Actinomycetota</taxon>
        <taxon>Actinomycetes</taxon>
        <taxon>Kitasatosporales</taxon>
        <taxon>Streptomycetaceae</taxon>
        <taxon>Streptomyces</taxon>
    </lineage>
</organism>
<dbReference type="AlphaFoldDB" id="A0A918D2W1"/>
<evidence type="ECO:0000313" key="1">
    <source>
        <dbReference type="EMBL" id="GGN60465.1"/>
    </source>
</evidence>
<sequence>MQLHAPSMGLLCARIRNPRFTFRGGTSWKSRKHLKHLKGPKDPRHLEYLECLKRLEYRKYRQCLKHLKQRPTCLQYLK</sequence>
<comment type="caution">
    <text evidence="1">The sequence shown here is derived from an EMBL/GenBank/DDBJ whole genome shotgun (WGS) entry which is preliminary data.</text>
</comment>
<dbReference type="Proteomes" id="UP000600365">
    <property type="component" value="Unassembled WGS sequence"/>
</dbReference>
<reference evidence="1 2" key="1">
    <citation type="journal article" date="2014" name="Int. J. Syst. Evol. Microbiol.">
        <title>Complete genome sequence of Corynebacterium casei LMG S-19264T (=DSM 44701T), isolated from a smear-ripened cheese.</title>
        <authorList>
            <consortium name="US DOE Joint Genome Institute (JGI-PGF)"/>
            <person name="Walter F."/>
            <person name="Albersmeier A."/>
            <person name="Kalinowski J."/>
            <person name="Ruckert C."/>
        </authorList>
    </citation>
    <scope>NUCLEOTIDE SEQUENCE [LARGE SCALE GENOMIC DNA]</scope>
    <source>
        <strain evidence="1 2">CGMCC 4.7111</strain>
    </source>
</reference>
<dbReference type="EMBL" id="BMMM01000004">
    <property type="protein sequence ID" value="GGN60465.1"/>
    <property type="molecule type" value="Genomic_DNA"/>
</dbReference>
<evidence type="ECO:0000313" key="2">
    <source>
        <dbReference type="Proteomes" id="UP000600365"/>
    </source>
</evidence>